<dbReference type="InterPro" id="IPR000524">
    <property type="entry name" value="Tscrpt_reg_HTH_GntR"/>
</dbReference>
<dbReference type="CDD" id="cd07377">
    <property type="entry name" value="WHTH_GntR"/>
    <property type="match status" value="1"/>
</dbReference>
<dbReference type="EMBL" id="CP001098">
    <property type="protein sequence ID" value="ACL70296.1"/>
    <property type="molecule type" value="Genomic_DNA"/>
</dbReference>
<dbReference type="eggNOG" id="COG1725">
    <property type="taxonomic scope" value="Bacteria"/>
</dbReference>
<dbReference type="PROSITE" id="PS50949">
    <property type="entry name" value="HTH_GNTR"/>
    <property type="match status" value="1"/>
</dbReference>
<evidence type="ECO:0000256" key="2">
    <source>
        <dbReference type="ARBA" id="ARBA00023125"/>
    </source>
</evidence>
<dbReference type="PANTHER" id="PTHR38445:SF9">
    <property type="entry name" value="HTH-TYPE TRANSCRIPTIONAL REPRESSOR YTRA"/>
    <property type="match status" value="1"/>
</dbReference>
<evidence type="ECO:0000256" key="1">
    <source>
        <dbReference type="ARBA" id="ARBA00023015"/>
    </source>
</evidence>
<dbReference type="RefSeq" id="WP_012636479.1">
    <property type="nucleotide sequence ID" value="NC_011899.1"/>
</dbReference>
<dbReference type="GO" id="GO:0003700">
    <property type="term" value="F:DNA-binding transcription factor activity"/>
    <property type="evidence" value="ECO:0007669"/>
    <property type="project" value="InterPro"/>
</dbReference>
<evidence type="ECO:0000313" key="5">
    <source>
        <dbReference type="EMBL" id="ACL70296.1"/>
    </source>
</evidence>
<organism evidence="5 6">
    <name type="scientific">Halothermothrix orenii (strain H 168 / OCM 544 / DSM 9562)</name>
    <dbReference type="NCBI Taxonomy" id="373903"/>
    <lineage>
        <taxon>Bacteria</taxon>
        <taxon>Bacillati</taxon>
        <taxon>Bacillota</taxon>
        <taxon>Clostridia</taxon>
        <taxon>Halanaerobiales</taxon>
        <taxon>Halothermotrichaceae</taxon>
        <taxon>Halothermothrix</taxon>
    </lineage>
</organism>
<dbReference type="AlphaFoldDB" id="B8CYC7"/>
<dbReference type="KEGG" id="hor:Hore_15470"/>
<dbReference type="Gene3D" id="1.10.10.10">
    <property type="entry name" value="Winged helix-like DNA-binding domain superfamily/Winged helix DNA-binding domain"/>
    <property type="match status" value="1"/>
</dbReference>
<dbReference type="PANTHER" id="PTHR38445">
    <property type="entry name" value="HTH-TYPE TRANSCRIPTIONAL REPRESSOR YTRA"/>
    <property type="match status" value="1"/>
</dbReference>
<dbReference type="Proteomes" id="UP000000719">
    <property type="component" value="Chromosome"/>
</dbReference>
<reference evidence="5 6" key="1">
    <citation type="journal article" date="2009" name="PLoS ONE">
        <title>Genome analysis of the anaerobic thermohalophilic bacterium Halothermothrix orenii.</title>
        <authorList>
            <person name="Mavromatis K."/>
            <person name="Ivanova N."/>
            <person name="Anderson I."/>
            <person name="Lykidis A."/>
            <person name="Hooper S.D."/>
            <person name="Sun H."/>
            <person name="Kunin V."/>
            <person name="Lapidus A."/>
            <person name="Hugenholtz P."/>
            <person name="Patel B."/>
            <person name="Kyrpides N.C."/>
        </authorList>
    </citation>
    <scope>NUCLEOTIDE SEQUENCE [LARGE SCALE GENOMIC DNA]</scope>
    <source>
        <strain evidence="6">H 168 / OCM 544 / DSM 9562</strain>
    </source>
</reference>
<dbReference type="OrthoDB" id="9802328at2"/>
<proteinExistence type="predicted"/>
<dbReference type="GO" id="GO:0003677">
    <property type="term" value="F:DNA binding"/>
    <property type="evidence" value="ECO:0007669"/>
    <property type="project" value="UniProtKB-KW"/>
</dbReference>
<sequence>MQIKVDRESAVPIYVQIKNQIKTMVERGILSRGDRLPPERELAEELKVSRNRVSTAYKELEAEGIVSSQQGKGTFIAGKVSGVREPSRKDKLLKIIDLAMEEAIGLGFSLDDFLTIAYVRAKEKEEMLSKIKVAFIECNQEQLSALMVDAGLDPGIACIPVLIGDLRENPQKTRKILDRVEMIVTTPFHLQEVEEFVSGMDKEVIDMNLEPKMDTIVKLARIKPGSSIGLICLSDYFAREVERSLTKTSLNNFKLNYTTTEDKEELEEFIARYDILITSPHRFKEIQKLAGGERQVIPFEYTPDRGSVNLLKMALLDIKQI</sequence>
<dbReference type="Pfam" id="PF00392">
    <property type="entry name" value="GntR"/>
    <property type="match status" value="1"/>
</dbReference>
<keyword evidence="3" id="KW-0804">Transcription</keyword>
<dbReference type="HOGENOM" id="CLU_072769_1_0_9"/>
<dbReference type="PRINTS" id="PR00035">
    <property type="entry name" value="HTHGNTR"/>
</dbReference>
<keyword evidence="6" id="KW-1185">Reference proteome</keyword>
<gene>
    <name evidence="5" type="ordered locus">Hore_15470</name>
</gene>
<dbReference type="InterPro" id="IPR036388">
    <property type="entry name" value="WH-like_DNA-bd_sf"/>
</dbReference>
<dbReference type="STRING" id="373903.Hore_15470"/>
<dbReference type="SUPFAM" id="SSF46785">
    <property type="entry name" value="Winged helix' DNA-binding domain"/>
    <property type="match status" value="1"/>
</dbReference>
<accession>B8CYC7</accession>
<dbReference type="InterPro" id="IPR036390">
    <property type="entry name" value="WH_DNA-bd_sf"/>
</dbReference>
<evidence type="ECO:0000313" key="6">
    <source>
        <dbReference type="Proteomes" id="UP000000719"/>
    </source>
</evidence>
<keyword evidence="2" id="KW-0238">DNA-binding</keyword>
<name>B8CYC7_HALOH</name>
<dbReference type="SMART" id="SM00345">
    <property type="entry name" value="HTH_GNTR"/>
    <property type="match status" value="1"/>
</dbReference>
<evidence type="ECO:0000259" key="4">
    <source>
        <dbReference type="PROSITE" id="PS50949"/>
    </source>
</evidence>
<protein>
    <submittedName>
        <fullName evidence="5">Regulatory protein GntR HTH</fullName>
    </submittedName>
</protein>
<keyword evidence="1" id="KW-0805">Transcription regulation</keyword>
<feature type="domain" description="HTH gntR-type" evidence="4">
    <location>
        <begin position="11"/>
        <end position="79"/>
    </location>
</feature>
<evidence type="ECO:0000256" key="3">
    <source>
        <dbReference type="ARBA" id="ARBA00023163"/>
    </source>
</evidence>